<reference evidence="1" key="2">
    <citation type="submission" date="2018-08" db="UniProtKB">
        <authorList>
            <consortium name="EnsemblPlants"/>
        </authorList>
    </citation>
    <scope>IDENTIFICATION</scope>
    <source>
        <strain evidence="1">Yugu1</strain>
    </source>
</reference>
<dbReference type="Proteomes" id="UP000004995">
    <property type="component" value="Unassembled WGS sequence"/>
</dbReference>
<protein>
    <submittedName>
        <fullName evidence="1">Uncharacterized protein</fullName>
    </submittedName>
</protein>
<keyword evidence="2" id="KW-1185">Reference proteome</keyword>
<dbReference type="EnsemblPlants" id="KQL10644">
    <property type="protein sequence ID" value="KQL10644"/>
    <property type="gene ID" value="SETIT_009019mg"/>
</dbReference>
<organism evidence="1 2">
    <name type="scientific">Setaria italica</name>
    <name type="common">Foxtail millet</name>
    <name type="synonym">Panicum italicum</name>
    <dbReference type="NCBI Taxonomy" id="4555"/>
    <lineage>
        <taxon>Eukaryota</taxon>
        <taxon>Viridiplantae</taxon>
        <taxon>Streptophyta</taxon>
        <taxon>Embryophyta</taxon>
        <taxon>Tracheophyta</taxon>
        <taxon>Spermatophyta</taxon>
        <taxon>Magnoliopsida</taxon>
        <taxon>Liliopsida</taxon>
        <taxon>Poales</taxon>
        <taxon>Poaceae</taxon>
        <taxon>PACMAD clade</taxon>
        <taxon>Panicoideae</taxon>
        <taxon>Panicodae</taxon>
        <taxon>Paniceae</taxon>
        <taxon>Cenchrinae</taxon>
        <taxon>Setaria</taxon>
    </lineage>
</organism>
<sequence length="41" mass="4421">MNIPTCGGYDFGWAWSPSKGVPRPVRGALGIGVRIGIKRYS</sequence>
<reference evidence="2" key="1">
    <citation type="journal article" date="2012" name="Nat. Biotechnol.">
        <title>Reference genome sequence of the model plant Setaria.</title>
        <authorList>
            <person name="Bennetzen J.L."/>
            <person name="Schmutz J."/>
            <person name="Wang H."/>
            <person name="Percifield R."/>
            <person name="Hawkins J."/>
            <person name="Pontaroli A.C."/>
            <person name="Estep M."/>
            <person name="Feng L."/>
            <person name="Vaughn J.N."/>
            <person name="Grimwood J."/>
            <person name="Jenkins J."/>
            <person name="Barry K."/>
            <person name="Lindquist E."/>
            <person name="Hellsten U."/>
            <person name="Deshpande S."/>
            <person name="Wang X."/>
            <person name="Wu X."/>
            <person name="Mitros T."/>
            <person name="Triplett J."/>
            <person name="Yang X."/>
            <person name="Ye C.Y."/>
            <person name="Mauro-Herrera M."/>
            <person name="Wang L."/>
            <person name="Li P."/>
            <person name="Sharma M."/>
            <person name="Sharma R."/>
            <person name="Ronald P.C."/>
            <person name="Panaud O."/>
            <person name="Kellogg E.A."/>
            <person name="Brutnell T.P."/>
            <person name="Doust A.N."/>
            <person name="Tuskan G.A."/>
            <person name="Rokhsar D."/>
            <person name="Devos K.M."/>
        </authorList>
    </citation>
    <scope>NUCLEOTIDE SEQUENCE [LARGE SCALE GENOMIC DNA]</scope>
    <source>
        <strain evidence="2">cv. Yugu1</strain>
    </source>
</reference>
<accession>K3Y481</accession>
<name>K3Y481_SETIT</name>
<dbReference type="InParanoid" id="K3Y481"/>
<evidence type="ECO:0000313" key="1">
    <source>
        <dbReference type="EnsemblPlants" id="KQL10644"/>
    </source>
</evidence>
<dbReference type="EMBL" id="AGNK02002460">
    <property type="status" value="NOT_ANNOTATED_CDS"/>
    <property type="molecule type" value="Genomic_DNA"/>
</dbReference>
<dbReference type="AlphaFoldDB" id="K3Y481"/>
<proteinExistence type="predicted"/>
<dbReference type="HOGENOM" id="CLU_3280463_0_0_1"/>
<evidence type="ECO:0000313" key="2">
    <source>
        <dbReference type="Proteomes" id="UP000004995"/>
    </source>
</evidence>
<dbReference type="Gramene" id="KQL10644">
    <property type="protein sequence ID" value="KQL10644"/>
    <property type="gene ID" value="SETIT_009019mg"/>
</dbReference>